<dbReference type="KEGG" id="nli:G3M70_01620"/>
<gene>
    <name evidence="2" type="ORF">G3M70_01620</name>
</gene>
<dbReference type="PANTHER" id="PTHR34957:SF1">
    <property type="entry name" value="NUCLEAR TRANSPORT FACTOR 2 (NTF2) FAMILY PROTEIN"/>
    <property type="match status" value="1"/>
</dbReference>
<dbReference type="EMBL" id="CP048685">
    <property type="protein sequence ID" value="QPJ60654.1"/>
    <property type="molecule type" value="Genomic_DNA"/>
</dbReference>
<organism evidence="2 3">
    <name type="scientific">Candidatus Nitronauta litoralis</name>
    <dbReference type="NCBI Taxonomy" id="2705533"/>
    <lineage>
        <taxon>Bacteria</taxon>
        <taxon>Pseudomonadati</taxon>
        <taxon>Nitrospinota/Tectimicrobiota group</taxon>
        <taxon>Nitrospinota</taxon>
        <taxon>Nitrospinia</taxon>
        <taxon>Nitrospinales</taxon>
        <taxon>Nitrospinaceae</taxon>
        <taxon>Candidatus Nitronauta</taxon>
    </lineage>
</organism>
<accession>A0A7T0BTD3</accession>
<dbReference type="Gene3D" id="3.10.450.50">
    <property type="match status" value="1"/>
</dbReference>
<dbReference type="Proteomes" id="UP000594688">
    <property type="component" value="Chromosome"/>
</dbReference>
<dbReference type="SUPFAM" id="SSF54427">
    <property type="entry name" value="NTF2-like"/>
    <property type="match status" value="1"/>
</dbReference>
<reference evidence="2 3" key="1">
    <citation type="submission" date="2020-02" db="EMBL/GenBank/DDBJ databases">
        <title>Genomic and physiological characterization of two novel Nitrospinaceae genera.</title>
        <authorList>
            <person name="Mueller A.J."/>
            <person name="Jung M.-Y."/>
            <person name="Strachan C.R."/>
            <person name="Herbold C.W."/>
            <person name="Kirkegaard R.H."/>
            <person name="Daims H."/>
        </authorList>
    </citation>
    <scope>NUCLEOTIDE SEQUENCE [LARGE SCALE GENOMIC DNA]</scope>
    <source>
        <strain evidence="2">EB</strain>
    </source>
</reference>
<dbReference type="InterPro" id="IPR032710">
    <property type="entry name" value="NTF2-like_dom_sf"/>
</dbReference>
<evidence type="ECO:0000313" key="2">
    <source>
        <dbReference type="EMBL" id="QPJ60654.1"/>
    </source>
</evidence>
<protein>
    <submittedName>
        <fullName evidence="2">Nuclear transport factor 2 family protein</fullName>
    </submittedName>
</protein>
<dbReference type="Pfam" id="PF13474">
    <property type="entry name" value="SnoaL_3"/>
    <property type="match status" value="1"/>
</dbReference>
<dbReference type="InterPro" id="IPR037401">
    <property type="entry name" value="SnoaL-like"/>
</dbReference>
<dbReference type="PANTHER" id="PTHR34957">
    <property type="entry name" value="NUCLEAR TRANSPORT FACTOR 2 (NTF2) FAMILY PROTEIN"/>
    <property type="match status" value="1"/>
</dbReference>
<evidence type="ECO:0000313" key="3">
    <source>
        <dbReference type="Proteomes" id="UP000594688"/>
    </source>
</evidence>
<proteinExistence type="predicted"/>
<feature type="domain" description="SnoaL-like" evidence="1">
    <location>
        <begin position="9"/>
        <end position="123"/>
    </location>
</feature>
<dbReference type="AlphaFoldDB" id="A0A7T0BTD3"/>
<name>A0A7T0BTD3_9BACT</name>
<sequence>MNVKVDVFHANQSFYDAFNKQNLEAMHGLWLEGDEPICIHPGWPVIKGHDKIIDSWGGIFENTDHMEIKLSNTEVMVSGGMAWVSCQENLFSIHEQGVQSSAVHATNIFRKENGNWKMALHHAAGIPPKEEG</sequence>
<evidence type="ECO:0000259" key="1">
    <source>
        <dbReference type="Pfam" id="PF13474"/>
    </source>
</evidence>